<protein>
    <submittedName>
        <fullName evidence="3">cAMP-binding domain of CRP or a regulatory subunit of cAMP-dependent protein kinases</fullName>
    </submittedName>
</protein>
<evidence type="ECO:0000313" key="5">
    <source>
        <dbReference type="Proteomes" id="UP000650994"/>
    </source>
</evidence>
<proteinExistence type="predicted"/>
<sequence length="190" mass="22969">MRDLQKIDIDLFQQLTDEEFIEIRKSFQYTKYHKSEFLINENEEVEYIYFIFSGLVKLSYVTKDVKEHIVSFAYEGWWETDFKAFYKQTKATLTLQCLEDSEIYKISYKDYFHILEKYPLSNYFLDKSINGHIANQRRILSLLTLSPKDRYEQFIKLYPSLLNRISKSILSLYLGVSRETLSRLYNQHKK</sequence>
<evidence type="ECO:0000313" key="4">
    <source>
        <dbReference type="Proteomes" id="UP000184120"/>
    </source>
</evidence>
<dbReference type="InterPro" id="IPR018490">
    <property type="entry name" value="cNMP-bd_dom_sf"/>
</dbReference>
<dbReference type="Proteomes" id="UP000184120">
    <property type="component" value="Unassembled WGS sequence"/>
</dbReference>
<reference evidence="2" key="1">
    <citation type="journal article" date="2014" name="Int. J. Syst. Evol. Microbiol.">
        <title>Complete genome of a new Firmicutes species belonging to the dominant human colonic microbiota ('Ruminococcus bicirculans') reveals two chromosomes and a selective capacity to utilize plant glucans.</title>
        <authorList>
            <consortium name="NISC Comparative Sequencing Program"/>
            <person name="Wegmann U."/>
            <person name="Louis P."/>
            <person name="Goesmann A."/>
            <person name="Henrissat B."/>
            <person name="Duncan S.H."/>
            <person name="Flint H.J."/>
        </authorList>
    </citation>
    <scope>NUCLEOTIDE SEQUENCE</scope>
    <source>
        <strain evidence="2">CGMCC 1.12707</strain>
    </source>
</reference>
<dbReference type="AlphaFoldDB" id="A0A1M6T3N5"/>
<reference evidence="2" key="5">
    <citation type="submission" date="2024-05" db="EMBL/GenBank/DDBJ databases">
        <authorList>
            <person name="Sun Q."/>
            <person name="Zhou Y."/>
        </authorList>
    </citation>
    <scope>NUCLEOTIDE SEQUENCE</scope>
    <source>
        <strain evidence="2">CGMCC 1.12707</strain>
    </source>
</reference>
<keyword evidence="5" id="KW-1185">Reference proteome</keyword>
<dbReference type="OrthoDB" id="1092431at2"/>
<dbReference type="CDD" id="cd00038">
    <property type="entry name" value="CAP_ED"/>
    <property type="match status" value="1"/>
</dbReference>
<dbReference type="STRING" id="1434701.SAMN05443634_101249"/>
<accession>A0A1M6T3N5</accession>
<dbReference type="Gene3D" id="2.60.120.10">
    <property type="entry name" value="Jelly Rolls"/>
    <property type="match status" value="1"/>
</dbReference>
<name>A0A1M6T3N5_9FLAO</name>
<dbReference type="SUPFAM" id="SSF51206">
    <property type="entry name" value="cAMP-binding domain-like"/>
    <property type="match status" value="1"/>
</dbReference>
<keyword evidence="3" id="KW-0418">Kinase</keyword>
<reference evidence="5" key="4">
    <citation type="journal article" date="2019" name="Int. J. Syst. Evol. Microbiol.">
        <title>The Global Catalogue of Microorganisms (GCM) 10K type strain sequencing project: providing services to taxonomists for standard genome sequencing and annotation.</title>
        <authorList>
            <consortium name="The Broad Institute Genomics Platform"/>
            <consortium name="The Broad Institute Genome Sequencing Center for Infectious Disease"/>
            <person name="Wu L."/>
            <person name="Ma J."/>
        </authorList>
    </citation>
    <scope>NUCLEOTIDE SEQUENCE [LARGE SCALE GENOMIC DNA]</scope>
    <source>
        <strain evidence="5">CGMCC 1.12707</strain>
    </source>
</reference>
<reference evidence="3" key="2">
    <citation type="submission" date="2016-11" db="EMBL/GenBank/DDBJ databases">
        <authorList>
            <person name="Jaros S."/>
            <person name="Januszkiewicz K."/>
            <person name="Wedrychowicz H."/>
        </authorList>
    </citation>
    <scope>NUCLEOTIDE SEQUENCE [LARGE SCALE GENOMIC DNA]</scope>
    <source>
        <strain evidence="3">DSM 27989</strain>
    </source>
</reference>
<evidence type="ECO:0000313" key="3">
    <source>
        <dbReference type="EMBL" id="SHK51592.1"/>
    </source>
</evidence>
<reference evidence="4" key="3">
    <citation type="submission" date="2016-11" db="EMBL/GenBank/DDBJ databases">
        <authorList>
            <person name="Varghese N."/>
            <person name="Submissions S."/>
        </authorList>
    </citation>
    <scope>NUCLEOTIDE SEQUENCE [LARGE SCALE GENOMIC DNA]</scope>
    <source>
        <strain evidence="4">DSM 27989</strain>
    </source>
</reference>
<dbReference type="Proteomes" id="UP000650994">
    <property type="component" value="Unassembled WGS sequence"/>
</dbReference>
<dbReference type="EMBL" id="BMFL01000006">
    <property type="protein sequence ID" value="GGE94788.1"/>
    <property type="molecule type" value="Genomic_DNA"/>
</dbReference>
<feature type="domain" description="Cyclic nucleotide-binding" evidence="1">
    <location>
        <begin position="11"/>
        <end position="115"/>
    </location>
</feature>
<evidence type="ECO:0000313" key="2">
    <source>
        <dbReference type="EMBL" id="GGE94788.1"/>
    </source>
</evidence>
<dbReference type="EMBL" id="FRBH01000001">
    <property type="protein sequence ID" value="SHK51592.1"/>
    <property type="molecule type" value="Genomic_DNA"/>
</dbReference>
<organism evidence="3 4">
    <name type="scientific">Chishuiella changwenlii</name>
    <dbReference type="NCBI Taxonomy" id="1434701"/>
    <lineage>
        <taxon>Bacteria</taxon>
        <taxon>Pseudomonadati</taxon>
        <taxon>Bacteroidota</taxon>
        <taxon>Flavobacteriia</taxon>
        <taxon>Flavobacteriales</taxon>
        <taxon>Weeksellaceae</taxon>
        <taxon>Chishuiella</taxon>
    </lineage>
</organism>
<dbReference type="PROSITE" id="PS50042">
    <property type="entry name" value="CNMP_BINDING_3"/>
    <property type="match status" value="1"/>
</dbReference>
<gene>
    <name evidence="2" type="ORF">GCM10010984_10410</name>
    <name evidence="3" type="ORF">SAMN05443634_101249</name>
</gene>
<evidence type="ECO:0000259" key="1">
    <source>
        <dbReference type="PROSITE" id="PS50042"/>
    </source>
</evidence>
<dbReference type="InterPro" id="IPR014710">
    <property type="entry name" value="RmlC-like_jellyroll"/>
</dbReference>
<dbReference type="Pfam" id="PF00027">
    <property type="entry name" value="cNMP_binding"/>
    <property type="match status" value="1"/>
</dbReference>
<dbReference type="RefSeq" id="WP_072929092.1">
    <property type="nucleotide sequence ID" value="NZ_BMFL01000006.1"/>
</dbReference>
<dbReference type="InterPro" id="IPR000595">
    <property type="entry name" value="cNMP-bd_dom"/>
</dbReference>
<dbReference type="GO" id="GO:0016301">
    <property type="term" value="F:kinase activity"/>
    <property type="evidence" value="ECO:0007669"/>
    <property type="project" value="UniProtKB-KW"/>
</dbReference>
<keyword evidence="3" id="KW-0808">Transferase</keyword>